<comment type="caution">
    <text evidence="1">The sequence shown here is derived from an EMBL/GenBank/DDBJ whole genome shotgun (WGS) entry which is preliminary data.</text>
</comment>
<accession>A0A6I4NQ64</accession>
<reference evidence="1 2" key="1">
    <citation type="submission" date="2019-12" db="EMBL/GenBank/DDBJ databases">
        <authorList>
            <person name="Kim Y.S."/>
        </authorList>
    </citation>
    <scope>NUCLEOTIDE SEQUENCE [LARGE SCALE GENOMIC DNA]</scope>
    <source>
        <strain evidence="1 2">GA093</strain>
    </source>
</reference>
<protein>
    <submittedName>
        <fullName evidence="1">Uncharacterized protein</fullName>
    </submittedName>
</protein>
<keyword evidence="2" id="KW-1185">Reference proteome</keyword>
<dbReference type="EMBL" id="WSTB01000001">
    <property type="protein sequence ID" value="MWB93207.1"/>
    <property type="molecule type" value="Genomic_DNA"/>
</dbReference>
<organism evidence="1 2">
    <name type="scientific">Flavobacterium hydrocarbonoxydans</name>
    <dbReference type="NCBI Taxonomy" id="2683249"/>
    <lineage>
        <taxon>Bacteria</taxon>
        <taxon>Pseudomonadati</taxon>
        <taxon>Bacteroidota</taxon>
        <taxon>Flavobacteriia</taxon>
        <taxon>Flavobacteriales</taxon>
        <taxon>Flavobacteriaceae</taxon>
        <taxon>Flavobacterium</taxon>
    </lineage>
</organism>
<evidence type="ECO:0000313" key="1">
    <source>
        <dbReference type="EMBL" id="MWB93207.1"/>
    </source>
</evidence>
<name>A0A6I4NQ64_9FLAO</name>
<evidence type="ECO:0000313" key="2">
    <source>
        <dbReference type="Proteomes" id="UP000471501"/>
    </source>
</evidence>
<dbReference type="Proteomes" id="UP000471501">
    <property type="component" value="Unassembled WGS sequence"/>
</dbReference>
<sequence>MKSNLVSFQELFPAIRLYLFLAKEARKRIPLLSGLGHQFSSESIFFKTNNNKKENKNLLNLRAKKKYF</sequence>
<proteinExistence type="predicted"/>
<gene>
    <name evidence="1" type="ORF">GON26_02450</name>
</gene>
<dbReference type="AlphaFoldDB" id="A0A6I4NQ64"/>
<dbReference type="RefSeq" id="WP_160373120.1">
    <property type="nucleotide sequence ID" value="NZ_WSTB01000001.1"/>
</dbReference>